<evidence type="ECO:0000256" key="5">
    <source>
        <dbReference type="ARBA" id="ARBA00022490"/>
    </source>
</evidence>
<keyword evidence="7" id="KW-0653">Protein transport</keyword>
<dbReference type="GO" id="GO:0010008">
    <property type="term" value="C:endosome membrane"/>
    <property type="evidence" value="ECO:0007669"/>
    <property type="project" value="UniProtKB-SubCell"/>
</dbReference>
<evidence type="ECO:0000256" key="9">
    <source>
        <dbReference type="SAM" id="MobiDB-lite"/>
    </source>
</evidence>
<feature type="domain" description="Vta1 C-terminal" evidence="11">
    <location>
        <begin position="272"/>
        <end position="307"/>
    </location>
</feature>
<evidence type="ECO:0008006" key="13">
    <source>
        <dbReference type="Google" id="ProtNLM"/>
    </source>
</evidence>
<name>A0A7S0DEC3_MICPS</name>
<dbReference type="InterPro" id="IPR041212">
    <property type="entry name" value="Vta1_C"/>
</dbReference>
<evidence type="ECO:0000259" key="10">
    <source>
        <dbReference type="Pfam" id="PF04652"/>
    </source>
</evidence>
<evidence type="ECO:0000259" key="11">
    <source>
        <dbReference type="Pfam" id="PF18097"/>
    </source>
</evidence>
<keyword evidence="5" id="KW-0963">Cytoplasm</keyword>
<comment type="subcellular location">
    <subcellularLocation>
        <location evidence="2">Cytoplasm</location>
    </subcellularLocation>
    <subcellularLocation>
        <location evidence="1">Endosome membrane</location>
        <topology evidence="1">Peripheral membrane protein</topology>
    </subcellularLocation>
</comment>
<gene>
    <name evidence="12" type="ORF">MSP1401_LOCUS12547</name>
</gene>
<comment type="similarity">
    <text evidence="3">Belongs to the VTA1 family.</text>
</comment>
<dbReference type="EMBL" id="HBEN01014988">
    <property type="protein sequence ID" value="CAD8452056.1"/>
    <property type="molecule type" value="Transcribed_RNA"/>
</dbReference>
<keyword evidence="6" id="KW-0967">Endosome</keyword>
<dbReference type="InterPro" id="IPR039431">
    <property type="entry name" value="Vta1/CALS_N"/>
</dbReference>
<dbReference type="PANTHER" id="PTHR46009">
    <property type="entry name" value="VACUOLAR PROTEIN SORTING-ASSOCIATED PROTEIN VTA1 HOMOLOG"/>
    <property type="match status" value="1"/>
</dbReference>
<evidence type="ECO:0000256" key="7">
    <source>
        <dbReference type="ARBA" id="ARBA00022927"/>
    </source>
</evidence>
<protein>
    <recommendedName>
        <fullName evidence="13">Vacuolar protein sorting-associated protein VTA1</fullName>
    </recommendedName>
</protein>
<evidence type="ECO:0000256" key="3">
    <source>
        <dbReference type="ARBA" id="ARBA00007895"/>
    </source>
</evidence>
<reference evidence="12" key="1">
    <citation type="submission" date="2021-01" db="EMBL/GenBank/DDBJ databases">
        <authorList>
            <person name="Corre E."/>
            <person name="Pelletier E."/>
            <person name="Niang G."/>
            <person name="Scheremetjew M."/>
            <person name="Finn R."/>
            <person name="Kale V."/>
            <person name="Holt S."/>
            <person name="Cochrane G."/>
            <person name="Meng A."/>
            <person name="Brown T."/>
            <person name="Cohen L."/>
        </authorList>
    </citation>
    <scope>NUCLEOTIDE SEQUENCE</scope>
    <source>
        <strain evidence="12">CCAC1681</strain>
    </source>
</reference>
<evidence type="ECO:0000256" key="4">
    <source>
        <dbReference type="ARBA" id="ARBA00022448"/>
    </source>
</evidence>
<evidence type="ECO:0000256" key="1">
    <source>
        <dbReference type="ARBA" id="ARBA00004481"/>
    </source>
</evidence>
<sequence>MALPADPHVKALQPFLQRAEELKGADPKVAYYCRVFAMEEGLKVSGKSNELVSVLGSLMETLERTKPDAGLVSPEEDSAYCENFALRIFAKADALDRRDGSERTAAKTAKMLYVASVFFEICHQFPGAVDEDTLAKQRYAAWRAGELSACAREGKTPPPPPSAGKPSDAGHLSDETPESSADGNAAGSNVNDAPTSVGGAPPGVGFINPSPGLETAPPPPAAYTPPSAPPAMPNHLLSGSDAPGAGSKPRATPSPPPALPPVNYAEGIGVASVAEAQKHAKFAVSALGFEDVPTAIENLQKALALLTGRLVVDGYD</sequence>
<accession>A0A7S0DEC3</accession>
<dbReference type="GO" id="GO:0015031">
    <property type="term" value="P:protein transport"/>
    <property type="evidence" value="ECO:0007669"/>
    <property type="project" value="UniProtKB-KW"/>
</dbReference>
<feature type="region of interest" description="Disordered" evidence="9">
    <location>
        <begin position="151"/>
        <end position="259"/>
    </location>
</feature>
<dbReference type="InterPro" id="IPR023175">
    <property type="entry name" value="Vta1/CALS_N_sf"/>
</dbReference>
<dbReference type="Pfam" id="PF04652">
    <property type="entry name" value="Vta1"/>
    <property type="match status" value="1"/>
</dbReference>
<dbReference type="PANTHER" id="PTHR46009:SF1">
    <property type="entry name" value="VACUOLAR PROTEIN SORTING-ASSOCIATED PROTEIN VTA1 HOMOLOG"/>
    <property type="match status" value="1"/>
</dbReference>
<evidence type="ECO:0000313" key="12">
    <source>
        <dbReference type="EMBL" id="CAD8452056.1"/>
    </source>
</evidence>
<keyword evidence="8" id="KW-0472">Membrane</keyword>
<dbReference type="InterPro" id="IPR044538">
    <property type="entry name" value="Vta1-like"/>
</dbReference>
<dbReference type="Gene3D" id="1.25.40.270">
    <property type="entry name" value="Vacuolar protein sorting-associated protein vta1"/>
    <property type="match status" value="1"/>
</dbReference>
<organism evidence="12">
    <name type="scientific">Micromonas pusilla</name>
    <name type="common">Picoplanktonic green alga</name>
    <name type="synonym">Chromulina pusilla</name>
    <dbReference type="NCBI Taxonomy" id="38833"/>
    <lineage>
        <taxon>Eukaryota</taxon>
        <taxon>Viridiplantae</taxon>
        <taxon>Chlorophyta</taxon>
        <taxon>Mamiellophyceae</taxon>
        <taxon>Mamiellales</taxon>
        <taxon>Mamiellaceae</taxon>
        <taxon>Micromonas</taxon>
    </lineage>
</organism>
<proteinExistence type="inferred from homology"/>
<keyword evidence="4" id="KW-0813">Transport</keyword>
<evidence type="ECO:0000256" key="6">
    <source>
        <dbReference type="ARBA" id="ARBA00022753"/>
    </source>
</evidence>
<feature type="compositionally biased region" description="Pro residues" evidence="9">
    <location>
        <begin position="216"/>
        <end position="232"/>
    </location>
</feature>
<dbReference type="GO" id="GO:0005771">
    <property type="term" value="C:multivesicular body"/>
    <property type="evidence" value="ECO:0007669"/>
    <property type="project" value="TreeGrafter"/>
</dbReference>
<dbReference type="GO" id="GO:0032511">
    <property type="term" value="P:late endosome to vacuole transport via multivesicular body sorting pathway"/>
    <property type="evidence" value="ECO:0007669"/>
    <property type="project" value="InterPro"/>
</dbReference>
<dbReference type="Gene3D" id="1.20.5.420">
    <property type="entry name" value="Immunoglobulin FC, subunit C"/>
    <property type="match status" value="1"/>
</dbReference>
<feature type="domain" description="Vta1/callose synthase N-terminal" evidence="10">
    <location>
        <begin position="12"/>
        <end position="152"/>
    </location>
</feature>
<dbReference type="AlphaFoldDB" id="A0A7S0DEC3"/>
<feature type="compositionally biased region" description="Polar residues" evidence="9">
    <location>
        <begin position="178"/>
        <end position="194"/>
    </location>
</feature>
<dbReference type="Pfam" id="PF18097">
    <property type="entry name" value="Vta1_C"/>
    <property type="match status" value="1"/>
</dbReference>
<evidence type="ECO:0000256" key="8">
    <source>
        <dbReference type="ARBA" id="ARBA00023136"/>
    </source>
</evidence>
<evidence type="ECO:0000256" key="2">
    <source>
        <dbReference type="ARBA" id="ARBA00004496"/>
    </source>
</evidence>